<proteinExistence type="inferred from homology"/>
<name>A0A1U7DJQ3_9RHOB</name>
<accession>A0A1U7DJQ3</accession>
<reference evidence="3 4" key="1">
    <citation type="submission" date="2017-01" db="EMBL/GenBank/DDBJ databases">
        <title>Genomic analysis of Xuhuaishuia manganoxidans DY6-4.</title>
        <authorList>
            <person name="Wang X."/>
        </authorList>
    </citation>
    <scope>NUCLEOTIDE SEQUENCE [LARGE SCALE GENOMIC DNA]</scope>
    <source>
        <strain evidence="3 4">DY6-4</strain>
    </source>
</reference>
<evidence type="ECO:0000256" key="2">
    <source>
        <dbReference type="ARBA" id="ARBA00023445"/>
    </source>
</evidence>
<protein>
    <submittedName>
        <fullName evidence="3">Dihydrokaempferol 4-reductase</fullName>
    </submittedName>
</protein>
<dbReference type="GO" id="GO:0016616">
    <property type="term" value="F:oxidoreductase activity, acting on the CH-OH group of donors, NAD or NADP as acceptor"/>
    <property type="evidence" value="ECO:0007669"/>
    <property type="project" value="TreeGrafter"/>
</dbReference>
<evidence type="ECO:0000313" key="4">
    <source>
        <dbReference type="Proteomes" id="UP000187266"/>
    </source>
</evidence>
<sequence length="343" mass="37735">MDQETVLLTGITGYIGKHVALRLLKAGLRVRGSVRDLDRAEEVRRALRPHLRDPDTLPDMLEFVTLDLNRDEGWDEAMAGVDILMHTASPFPLAEPRDAASLIRPAVEGTERALRAAARAGVERVILTSSVAAILSRDLPADREVFTEDDWTDPAHPTAGAYVRSKTEAERAAWRIAGTEAPALRLTAINPGLVLGPPLDRNFGSSVSIVQRLMRGTDPMLPRLGFAAVDVRDVAEMHLRAISRPETEGRRYIAAERFMWFSDLAAAVQEALPDRRIKERVAPDMLVRAMALFDRSLRPVLPTLGRRTDVSNARAVADMDMEFMDARESAAETALFLSATGVG</sequence>
<evidence type="ECO:0000313" key="3">
    <source>
        <dbReference type="EMBL" id="APX90098.1"/>
    </source>
</evidence>
<dbReference type="AlphaFoldDB" id="A0A1U7DJQ3"/>
<dbReference type="Pfam" id="PF01370">
    <property type="entry name" value="Epimerase"/>
    <property type="match status" value="1"/>
</dbReference>
<dbReference type="PANTHER" id="PTHR10366">
    <property type="entry name" value="NAD DEPENDENT EPIMERASE/DEHYDRATASE"/>
    <property type="match status" value="1"/>
</dbReference>
<gene>
    <name evidence="3" type="ORF">BV394_10510</name>
</gene>
<dbReference type="InterPro" id="IPR001509">
    <property type="entry name" value="Epimerase_deHydtase"/>
</dbReference>
<dbReference type="STRING" id="1267768.BV394_10510"/>
<keyword evidence="4" id="KW-1185">Reference proteome</keyword>
<dbReference type="SUPFAM" id="SSF51735">
    <property type="entry name" value="NAD(P)-binding Rossmann-fold domains"/>
    <property type="match status" value="1"/>
</dbReference>
<comment type="similarity">
    <text evidence="2">Belongs to the NAD(P)-dependent epimerase/dehydratase family. Dihydroflavonol-4-reductase subfamily.</text>
</comment>
<organism evidence="3 4">
    <name type="scientific">Brevirhabdus pacifica</name>
    <dbReference type="NCBI Taxonomy" id="1267768"/>
    <lineage>
        <taxon>Bacteria</taxon>
        <taxon>Pseudomonadati</taxon>
        <taxon>Pseudomonadota</taxon>
        <taxon>Alphaproteobacteria</taxon>
        <taxon>Rhodobacterales</taxon>
        <taxon>Paracoccaceae</taxon>
        <taxon>Brevirhabdus</taxon>
    </lineage>
</organism>
<dbReference type="Gene3D" id="3.40.50.720">
    <property type="entry name" value="NAD(P)-binding Rossmann-like Domain"/>
    <property type="match status" value="1"/>
</dbReference>
<dbReference type="PANTHER" id="PTHR10366:SF564">
    <property type="entry name" value="STEROL-4-ALPHA-CARBOXYLATE 3-DEHYDROGENASE, DECARBOXYLATING"/>
    <property type="match status" value="1"/>
</dbReference>
<keyword evidence="1" id="KW-0560">Oxidoreductase</keyword>
<dbReference type="OrthoDB" id="9778052at2"/>
<accession>A0A2M9DAM2</accession>
<dbReference type="EMBL" id="CP019124">
    <property type="protein sequence ID" value="APX90098.1"/>
    <property type="molecule type" value="Genomic_DNA"/>
</dbReference>
<dbReference type="FunFam" id="3.40.50.720:FF:000336">
    <property type="entry name" value="Aldehyde reductase"/>
    <property type="match status" value="1"/>
</dbReference>
<dbReference type="Proteomes" id="UP000187266">
    <property type="component" value="Chromosome"/>
</dbReference>
<dbReference type="RefSeq" id="WP_076980119.1">
    <property type="nucleotide sequence ID" value="NZ_CP019124.1"/>
</dbReference>
<evidence type="ECO:0000256" key="1">
    <source>
        <dbReference type="ARBA" id="ARBA00023002"/>
    </source>
</evidence>
<dbReference type="InterPro" id="IPR050425">
    <property type="entry name" value="NAD(P)_dehydrat-like"/>
</dbReference>
<dbReference type="InterPro" id="IPR036291">
    <property type="entry name" value="NAD(P)-bd_dom_sf"/>
</dbReference>